<keyword evidence="1" id="KW-0472">Membrane</keyword>
<keyword evidence="3" id="KW-1185">Reference proteome</keyword>
<evidence type="ECO:0000256" key="1">
    <source>
        <dbReference type="SAM" id="Phobius"/>
    </source>
</evidence>
<gene>
    <name evidence="2" type="ORF">FDP22_09915</name>
</gene>
<evidence type="ECO:0000313" key="2">
    <source>
        <dbReference type="EMBL" id="QDL93677.1"/>
    </source>
</evidence>
<reference evidence="2 3" key="1">
    <citation type="submission" date="2019-06" db="EMBL/GenBank/DDBJ databases">
        <title>Genome sequence of Rhodobacteraceae bacterium D4M1.</title>
        <authorList>
            <person name="Cao J."/>
        </authorList>
    </citation>
    <scope>NUCLEOTIDE SEQUENCE [LARGE SCALE GENOMIC DNA]</scope>
    <source>
        <strain evidence="2 3">D4M1</strain>
    </source>
</reference>
<accession>A0A5B8FIV1</accession>
<evidence type="ECO:0000313" key="3">
    <source>
        <dbReference type="Proteomes" id="UP000305888"/>
    </source>
</evidence>
<feature type="transmembrane region" description="Helical" evidence="1">
    <location>
        <begin position="53"/>
        <end position="75"/>
    </location>
</feature>
<dbReference type="InterPro" id="IPR018723">
    <property type="entry name" value="DUF2254_membrane"/>
</dbReference>
<dbReference type="OrthoDB" id="2955631at2"/>
<dbReference type="Proteomes" id="UP000305888">
    <property type="component" value="Chromosome"/>
</dbReference>
<dbReference type="Pfam" id="PF10011">
    <property type="entry name" value="DUF2254"/>
    <property type="match status" value="1"/>
</dbReference>
<dbReference type="AlphaFoldDB" id="A0A5B8FIV1"/>
<keyword evidence="1" id="KW-0812">Transmembrane</keyword>
<sequence>MLQFSRRLWVRAALLALLGVAAALLATLAEQVLPWDMPFTVEANAVDRILDILASSMLAVTTFSLSVMVSAYGAATSNVTPRATRLLVQDPTTQNVLAVFLGSFLFSLVGIVALGTGSYGERGRAVLFIVTIGVIVIIVVTMVRWIDYLSGLGRVGETTERVETATAAAIAARVADPYLGGRPATAAEEVCPPGARPVFPQHSGYIQHVDIAGLSDVAEARGLTVQVLTLPGSFVHSGRALARIGGLSMTGLEADGVAWLEACAAVRACFTIGEHRSFDQDPRFGLCVMAEIASRALSPAVNDHGTAIDVLSRSVRLLAPWAGQVAPEDEEDIPYPRVLVPRIEVEDLFADLFPPVARDGAGHLEVHIRLQKSLSALLAMGDAEFSRCARAQSREAMDRAEIGLSLEADRATLRALCLREGLAEEAAGSGRGEG</sequence>
<keyword evidence="1" id="KW-1133">Transmembrane helix</keyword>
<dbReference type="KEGG" id="ppru:FDP22_09915"/>
<feature type="transmembrane region" description="Helical" evidence="1">
    <location>
        <begin position="125"/>
        <end position="146"/>
    </location>
</feature>
<name>A0A5B8FIV1_9RHOB</name>
<organism evidence="2 3">
    <name type="scientific">Paroceanicella profunda</name>
    <dbReference type="NCBI Taxonomy" id="2579971"/>
    <lineage>
        <taxon>Bacteria</taxon>
        <taxon>Pseudomonadati</taxon>
        <taxon>Pseudomonadota</taxon>
        <taxon>Alphaproteobacteria</taxon>
        <taxon>Rhodobacterales</taxon>
        <taxon>Paracoccaceae</taxon>
        <taxon>Paroceanicella</taxon>
    </lineage>
</organism>
<proteinExistence type="predicted"/>
<protein>
    <submittedName>
        <fullName evidence="2">DUF2254 domain-containing protein</fullName>
    </submittedName>
</protein>
<feature type="transmembrane region" description="Helical" evidence="1">
    <location>
        <begin position="96"/>
        <end position="119"/>
    </location>
</feature>
<dbReference type="EMBL" id="CP040818">
    <property type="protein sequence ID" value="QDL93677.1"/>
    <property type="molecule type" value="Genomic_DNA"/>
</dbReference>